<accession>A0AA87ZXQ1</accession>
<comment type="caution">
    <text evidence="2">The sequence shown here is derived from an EMBL/GenBank/DDBJ whole genome shotgun (WGS) entry which is preliminary data.</text>
</comment>
<dbReference type="Pfam" id="PF22272">
    <property type="entry name" value="LEA_3b"/>
    <property type="match status" value="1"/>
</dbReference>
<name>A0AA87ZXQ1_FICCA</name>
<dbReference type="EMBL" id="BTGU01000018">
    <property type="protein sequence ID" value="GMN44223.1"/>
    <property type="molecule type" value="Genomic_DNA"/>
</dbReference>
<dbReference type="AlphaFoldDB" id="A0AA87ZXQ1"/>
<gene>
    <name evidence="2" type="ORF">TIFTF001_013413</name>
</gene>
<dbReference type="PANTHER" id="PTHR35122">
    <property type="entry name" value="OSJNBA0093F12.14 PROTEIN"/>
    <property type="match status" value="1"/>
</dbReference>
<evidence type="ECO:0000313" key="2">
    <source>
        <dbReference type="EMBL" id="GMN44223.1"/>
    </source>
</evidence>
<sequence>MASSTYSDKGTIDTLHCHLITPSSYGVRTTWLDCSNHLLTLWPFVLDKLYVLKFCGIRRRAAHTSTYDKNPDEHTHPSVVPDEVIPPTSDKYWGPDPQTGVFGPATGQASATGGGRSFQVAAPSEDSGEGGSVLEQKAWFRPTSIEDLEKPPMP</sequence>
<feature type="region of interest" description="Disordered" evidence="1">
    <location>
        <begin position="65"/>
        <end position="154"/>
    </location>
</feature>
<dbReference type="Proteomes" id="UP001187192">
    <property type="component" value="Unassembled WGS sequence"/>
</dbReference>
<proteinExistence type="predicted"/>
<dbReference type="PANTHER" id="PTHR35122:SF2">
    <property type="entry name" value="OS04G0598000 PROTEIN"/>
    <property type="match status" value="1"/>
</dbReference>
<evidence type="ECO:0000256" key="1">
    <source>
        <dbReference type="SAM" id="MobiDB-lite"/>
    </source>
</evidence>
<keyword evidence="3" id="KW-1185">Reference proteome</keyword>
<protein>
    <submittedName>
        <fullName evidence="2">Uncharacterized protein</fullName>
    </submittedName>
</protein>
<reference evidence="2" key="1">
    <citation type="submission" date="2023-07" db="EMBL/GenBank/DDBJ databases">
        <title>draft genome sequence of fig (Ficus carica).</title>
        <authorList>
            <person name="Takahashi T."/>
            <person name="Nishimura K."/>
        </authorList>
    </citation>
    <scope>NUCLEOTIDE SEQUENCE</scope>
</reference>
<evidence type="ECO:0000313" key="3">
    <source>
        <dbReference type="Proteomes" id="UP001187192"/>
    </source>
</evidence>
<dbReference type="InterPro" id="IPR039291">
    <property type="entry name" value="At5g17165-like"/>
</dbReference>
<organism evidence="2 3">
    <name type="scientific">Ficus carica</name>
    <name type="common">Common fig</name>
    <dbReference type="NCBI Taxonomy" id="3494"/>
    <lineage>
        <taxon>Eukaryota</taxon>
        <taxon>Viridiplantae</taxon>
        <taxon>Streptophyta</taxon>
        <taxon>Embryophyta</taxon>
        <taxon>Tracheophyta</taxon>
        <taxon>Spermatophyta</taxon>
        <taxon>Magnoliopsida</taxon>
        <taxon>eudicotyledons</taxon>
        <taxon>Gunneridae</taxon>
        <taxon>Pentapetalae</taxon>
        <taxon>rosids</taxon>
        <taxon>fabids</taxon>
        <taxon>Rosales</taxon>
        <taxon>Moraceae</taxon>
        <taxon>Ficeae</taxon>
        <taxon>Ficus</taxon>
    </lineage>
</organism>